<feature type="transmembrane region" description="Helical" evidence="6">
    <location>
        <begin position="104"/>
        <end position="127"/>
    </location>
</feature>
<keyword evidence="3 6" id="KW-0812">Transmembrane</keyword>
<reference evidence="8 10" key="2">
    <citation type="submission" date="2017-02" db="EMBL/GenBank/DDBJ databases">
        <title>Draft genome of Acidibacillus ferrooxidans Huett2.</title>
        <authorList>
            <person name="Schopf S."/>
        </authorList>
    </citation>
    <scope>NUCLEOTIDE SEQUENCE [LARGE SCALE GENOMIC DNA]</scope>
    <source>
        <strain evidence="8 10">Huett2</strain>
    </source>
</reference>
<sequence length="251" mass="28746">MNLWTDIHPWNSWRPDVFFLVLLLGVMYQVVTREKTRSPVSFFLGLLLLYLALGPLAALGERASFTAYIIQMLLMTMVLPWLLVLRQPDFVLRPLLGIGWIKRLVRYATHPLIALVFFNALLTAMLLPSVLNLVVTINWLHIVAQSVTALAAICFWWPIANPLREEKELTRGRKILYIIYSMNFMMPILVALFVSNHSWYQDLARGAGQLGINALADQQIGSVVMLCAMYLVYGTIGSRIYVRQDQSVWYE</sequence>
<dbReference type="GO" id="GO:0005886">
    <property type="term" value="C:plasma membrane"/>
    <property type="evidence" value="ECO:0007669"/>
    <property type="project" value="UniProtKB-SubCell"/>
</dbReference>
<feature type="transmembrane region" description="Helical" evidence="6">
    <location>
        <begin position="65"/>
        <end position="84"/>
    </location>
</feature>
<evidence type="ECO:0008006" key="11">
    <source>
        <dbReference type="Google" id="ProtNLM"/>
    </source>
</evidence>
<evidence type="ECO:0000256" key="6">
    <source>
        <dbReference type="SAM" id="Phobius"/>
    </source>
</evidence>
<gene>
    <name evidence="7" type="ORF">AYW79_11625</name>
    <name evidence="8" type="ORF">B2M26_01300</name>
</gene>
<feature type="transmembrane region" description="Helical" evidence="6">
    <location>
        <begin position="40"/>
        <end position="59"/>
    </location>
</feature>
<name>A0A162SYC0_9BACL</name>
<evidence type="ECO:0000256" key="4">
    <source>
        <dbReference type="ARBA" id="ARBA00022989"/>
    </source>
</evidence>
<comment type="caution">
    <text evidence="8">The sequence shown here is derived from an EMBL/GenBank/DDBJ whole genome shotgun (WGS) entry which is preliminary data.</text>
</comment>
<keyword evidence="2" id="KW-1003">Cell membrane</keyword>
<keyword evidence="5 6" id="KW-0472">Membrane</keyword>
<keyword evidence="4 6" id="KW-1133">Transmembrane helix</keyword>
<evidence type="ECO:0000313" key="9">
    <source>
        <dbReference type="Proteomes" id="UP000077421"/>
    </source>
</evidence>
<evidence type="ECO:0000256" key="3">
    <source>
        <dbReference type="ARBA" id="ARBA00022692"/>
    </source>
</evidence>
<evidence type="ECO:0000313" key="8">
    <source>
        <dbReference type="EMBL" id="OPG17400.1"/>
    </source>
</evidence>
<reference evidence="7 9" key="1">
    <citation type="submission" date="2016-02" db="EMBL/GenBank/DDBJ databases">
        <title>Draft genome sequence of Acidibacillus ferrooxidans SLC66.</title>
        <authorList>
            <person name="Oliveira G."/>
            <person name="Nancucheo I."/>
            <person name="Dall'Agnol H."/>
            <person name="Johnson B."/>
            <person name="Oliveira R."/>
            <person name="Nunes G.L."/>
            <person name="Tzotzos G."/>
            <person name="Orellana S.C."/>
            <person name="Salim A.C."/>
            <person name="Araujo F.M."/>
        </authorList>
    </citation>
    <scope>NUCLEOTIDE SEQUENCE [LARGE SCALE GENOMIC DNA]</scope>
    <source>
        <strain evidence="7 9">SLC66</strain>
    </source>
</reference>
<dbReference type="Proteomes" id="UP000190229">
    <property type="component" value="Unassembled WGS sequence"/>
</dbReference>
<accession>A0A162SYC0</accession>
<evidence type="ECO:0000256" key="5">
    <source>
        <dbReference type="ARBA" id="ARBA00023136"/>
    </source>
</evidence>
<feature type="transmembrane region" description="Helical" evidence="6">
    <location>
        <begin position="175"/>
        <end position="200"/>
    </location>
</feature>
<comment type="subcellular location">
    <subcellularLocation>
        <location evidence="1">Cell membrane</location>
        <topology evidence="1">Multi-pass membrane protein</topology>
    </subcellularLocation>
</comment>
<dbReference type="STRING" id="1765683.B2M26_01300"/>
<proteinExistence type="predicted"/>
<protein>
    <recommendedName>
        <fullName evidence="11">Cytochrome c oxidase assembly protein</fullName>
    </recommendedName>
</protein>
<dbReference type="EMBL" id="LSUQ01000044">
    <property type="protein sequence ID" value="OAG93227.1"/>
    <property type="molecule type" value="Genomic_DNA"/>
</dbReference>
<evidence type="ECO:0000313" key="7">
    <source>
        <dbReference type="EMBL" id="OAG93227.1"/>
    </source>
</evidence>
<evidence type="ECO:0000313" key="10">
    <source>
        <dbReference type="Proteomes" id="UP000190229"/>
    </source>
</evidence>
<dbReference type="InterPro" id="IPR019108">
    <property type="entry name" value="Caa3_assmbl_CtaG-rel"/>
</dbReference>
<keyword evidence="10" id="KW-1185">Reference proteome</keyword>
<dbReference type="Pfam" id="PF09678">
    <property type="entry name" value="Caa3_CtaG"/>
    <property type="match status" value="1"/>
</dbReference>
<dbReference type="EMBL" id="MWPS01000003">
    <property type="protein sequence ID" value="OPG17400.1"/>
    <property type="molecule type" value="Genomic_DNA"/>
</dbReference>
<dbReference type="OrthoDB" id="128422at2"/>
<evidence type="ECO:0000256" key="1">
    <source>
        <dbReference type="ARBA" id="ARBA00004651"/>
    </source>
</evidence>
<dbReference type="RefSeq" id="WP_067566032.1">
    <property type="nucleotide sequence ID" value="NZ_LSUQ01000044.1"/>
</dbReference>
<feature type="transmembrane region" description="Helical" evidence="6">
    <location>
        <begin position="220"/>
        <end position="242"/>
    </location>
</feature>
<evidence type="ECO:0000256" key="2">
    <source>
        <dbReference type="ARBA" id="ARBA00022475"/>
    </source>
</evidence>
<dbReference type="Proteomes" id="UP000077421">
    <property type="component" value="Unassembled WGS sequence"/>
</dbReference>
<organism evidence="8 10">
    <name type="scientific">Ferroacidibacillus organovorans</name>
    <dbReference type="NCBI Taxonomy" id="1765683"/>
    <lineage>
        <taxon>Bacteria</taxon>
        <taxon>Bacillati</taxon>
        <taxon>Bacillota</taxon>
        <taxon>Bacilli</taxon>
        <taxon>Bacillales</taxon>
        <taxon>Alicyclobacillaceae</taxon>
        <taxon>Ferroacidibacillus</taxon>
    </lineage>
</organism>
<feature type="transmembrane region" description="Helical" evidence="6">
    <location>
        <begin position="139"/>
        <end position="163"/>
    </location>
</feature>
<feature type="transmembrane region" description="Helical" evidence="6">
    <location>
        <begin position="12"/>
        <end position="31"/>
    </location>
</feature>
<dbReference type="AlphaFoldDB" id="A0A162SYC0"/>